<dbReference type="Proteomes" id="UP000298663">
    <property type="component" value="Unassembled WGS sequence"/>
</dbReference>
<reference evidence="1 2" key="1">
    <citation type="journal article" date="2015" name="Genome Biol.">
        <title>Comparative genomics of Steinernema reveals deeply conserved gene regulatory networks.</title>
        <authorList>
            <person name="Dillman A.R."/>
            <person name="Macchietto M."/>
            <person name="Porter C.F."/>
            <person name="Rogers A."/>
            <person name="Williams B."/>
            <person name="Antoshechkin I."/>
            <person name="Lee M.M."/>
            <person name="Goodwin Z."/>
            <person name="Lu X."/>
            <person name="Lewis E.E."/>
            <person name="Goodrich-Blair H."/>
            <person name="Stock S.P."/>
            <person name="Adams B.J."/>
            <person name="Sternberg P.W."/>
            <person name="Mortazavi A."/>
        </authorList>
    </citation>
    <scope>NUCLEOTIDE SEQUENCE [LARGE SCALE GENOMIC DNA]</scope>
    <source>
        <strain evidence="1 2">ALL</strain>
    </source>
</reference>
<keyword evidence="2" id="KW-1185">Reference proteome</keyword>
<accession>A0A4U5NH05</accession>
<sequence length="89" mass="9802">MSSSTFKPPSKFAFLISDVISKSLTNRANANQSTKHQLRVHNKDEKNTILCTLTPLNVTHIHQTPTSLLSSHNTILLPLPNDSVNLLLG</sequence>
<protein>
    <submittedName>
        <fullName evidence="1">Uncharacterized protein</fullName>
    </submittedName>
</protein>
<comment type="caution">
    <text evidence="1">The sequence shown here is derived from an EMBL/GenBank/DDBJ whole genome shotgun (WGS) entry which is preliminary data.</text>
</comment>
<proteinExistence type="predicted"/>
<dbReference type="AlphaFoldDB" id="A0A4U5NH05"/>
<evidence type="ECO:0000313" key="1">
    <source>
        <dbReference type="EMBL" id="TKR82367.1"/>
    </source>
</evidence>
<organism evidence="1 2">
    <name type="scientific">Steinernema carpocapsae</name>
    <name type="common">Entomopathogenic nematode</name>
    <dbReference type="NCBI Taxonomy" id="34508"/>
    <lineage>
        <taxon>Eukaryota</taxon>
        <taxon>Metazoa</taxon>
        <taxon>Ecdysozoa</taxon>
        <taxon>Nematoda</taxon>
        <taxon>Chromadorea</taxon>
        <taxon>Rhabditida</taxon>
        <taxon>Tylenchina</taxon>
        <taxon>Panagrolaimomorpha</taxon>
        <taxon>Strongyloidoidea</taxon>
        <taxon>Steinernematidae</taxon>
        <taxon>Steinernema</taxon>
    </lineage>
</organism>
<reference evidence="1 2" key="2">
    <citation type="journal article" date="2019" name="G3 (Bethesda)">
        <title>Hybrid Assembly of the Genome of the Entomopathogenic Nematode Steinernema carpocapsae Identifies the X-Chromosome.</title>
        <authorList>
            <person name="Serra L."/>
            <person name="Macchietto M."/>
            <person name="Macias-Munoz A."/>
            <person name="McGill C.J."/>
            <person name="Rodriguez I.M."/>
            <person name="Rodriguez B."/>
            <person name="Murad R."/>
            <person name="Mortazavi A."/>
        </authorList>
    </citation>
    <scope>NUCLEOTIDE SEQUENCE [LARGE SCALE GENOMIC DNA]</scope>
    <source>
        <strain evidence="1 2">ALL</strain>
    </source>
</reference>
<dbReference type="EMBL" id="AZBU02000004">
    <property type="protein sequence ID" value="TKR82367.1"/>
    <property type="molecule type" value="Genomic_DNA"/>
</dbReference>
<evidence type="ECO:0000313" key="2">
    <source>
        <dbReference type="Proteomes" id="UP000298663"/>
    </source>
</evidence>
<name>A0A4U5NH05_STECR</name>
<gene>
    <name evidence="1" type="ORF">L596_016104</name>
</gene>